<evidence type="ECO:0000313" key="2">
    <source>
        <dbReference type="EMBL" id="GFD25277.1"/>
    </source>
</evidence>
<feature type="region of interest" description="Disordered" evidence="1">
    <location>
        <begin position="53"/>
        <end position="75"/>
    </location>
</feature>
<evidence type="ECO:0000256" key="1">
    <source>
        <dbReference type="SAM" id="MobiDB-lite"/>
    </source>
</evidence>
<reference evidence="2" key="1">
    <citation type="journal article" date="2019" name="Sci. Rep.">
        <title>Draft genome of Tanacetum cinerariifolium, the natural source of mosquito coil.</title>
        <authorList>
            <person name="Yamashiro T."/>
            <person name="Shiraishi A."/>
            <person name="Satake H."/>
            <person name="Nakayama K."/>
        </authorList>
    </citation>
    <scope>NUCLEOTIDE SEQUENCE</scope>
</reference>
<dbReference type="EMBL" id="BKCJ011359403">
    <property type="protein sequence ID" value="GFD25277.1"/>
    <property type="molecule type" value="Genomic_DNA"/>
</dbReference>
<dbReference type="AlphaFoldDB" id="A0A699URL2"/>
<organism evidence="2">
    <name type="scientific">Tanacetum cinerariifolium</name>
    <name type="common">Dalmatian daisy</name>
    <name type="synonym">Chrysanthemum cinerariifolium</name>
    <dbReference type="NCBI Taxonomy" id="118510"/>
    <lineage>
        <taxon>Eukaryota</taxon>
        <taxon>Viridiplantae</taxon>
        <taxon>Streptophyta</taxon>
        <taxon>Embryophyta</taxon>
        <taxon>Tracheophyta</taxon>
        <taxon>Spermatophyta</taxon>
        <taxon>Magnoliopsida</taxon>
        <taxon>eudicotyledons</taxon>
        <taxon>Gunneridae</taxon>
        <taxon>Pentapetalae</taxon>
        <taxon>asterids</taxon>
        <taxon>campanulids</taxon>
        <taxon>Asterales</taxon>
        <taxon>Asteraceae</taxon>
        <taxon>Asteroideae</taxon>
        <taxon>Anthemideae</taxon>
        <taxon>Anthemidinae</taxon>
        <taxon>Tanacetum</taxon>
    </lineage>
</organism>
<protein>
    <submittedName>
        <fullName evidence="2">Uncharacterized protein</fullName>
    </submittedName>
</protein>
<sequence>MKEMFGLLKELTVSITPEKVLIKEEARHLVTKNVNSISLVSTWEEKSTKDEAMFDDISRNPDKSKAVVPPKDVDK</sequence>
<accession>A0A699URL2</accession>
<name>A0A699URL2_TANCI</name>
<proteinExistence type="predicted"/>
<gene>
    <name evidence="2" type="ORF">Tci_897246</name>
</gene>
<comment type="caution">
    <text evidence="2">The sequence shown here is derived from an EMBL/GenBank/DDBJ whole genome shotgun (WGS) entry which is preliminary data.</text>
</comment>